<gene>
    <name evidence="1" type="ORF">RF11_15917</name>
</gene>
<evidence type="ECO:0000313" key="1">
    <source>
        <dbReference type="EMBL" id="KII65097.1"/>
    </source>
</evidence>
<keyword evidence="2" id="KW-1185">Reference proteome</keyword>
<evidence type="ECO:0000313" key="2">
    <source>
        <dbReference type="Proteomes" id="UP000031668"/>
    </source>
</evidence>
<dbReference type="AlphaFoldDB" id="A0A0C2MTU1"/>
<comment type="caution">
    <text evidence="1">The sequence shown here is derived from an EMBL/GenBank/DDBJ whole genome shotgun (WGS) entry which is preliminary data.</text>
</comment>
<proteinExistence type="predicted"/>
<dbReference type="OrthoDB" id="2142724at2759"/>
<name>A0A0C2MTU1_THEKT</name>
<protein>
    <recommendedName>
        <fullName evidence="3">Tc1-like transposase DDE domain-containing protein</fullName>
    </recommendedName>
</protein>
<evidence type="ECO:0008006" key="3">
    <source>
        <dbReference type="Google" id="ProtNLM"/>
    </source>
</evidence>
<reference evidence="1 2" key="1">
    <citation type="journal article" date="2014" name="Genome Biol. Evol.">
        <title>The genome of the myxosporean Thelohanellus kitauei shows adaptations to nutrient acquisition within its fish host.</title>
        <authorList>
            <person name="Yang Y."/>
            <person name="Xiong J."/>
            <person name="Zhou Z."/>
            <person name="Huo F."/>
            <person name="Miao W."/>
            <person name="Ran C."/>
            <person name="Liu Y."/>
            <person name="Zhang J."/>
            <person name="Feng J."/>
            <person name="Wang M."/>
            <person name="Wang M."/>
            <person name="Wang L."/>
            <person name="Yao B."/>
        </authorList>
    </citation>
    <scope>NUCLEOTIDE SEQUENCE [LARGE SCALE GENOMIC DNA]</scope>
    <source>
        <strain evidence="1">Wuqing</strain>
    </source>
</reference>
<sequence length="151" mass="17726">MKRDLICTFDDVMAEVKEANEEKSACAKMNISGLVNYRSIVASFNKNEFCQFLRECFQKLSNTPKIFMMDNVRFHPSIEPSNRLYSTLFSSIEPDRASLLKLEKYYNVRHEHLLWEYVVDNNLSSFYPDIWRRLCRLDSKSNALCFKSVAA</sequence>
<accession>A0A0C2MTU1</accession>
<dbReference type="Proteomes" id="UP000031668">
    <property type="component" value="Unassembled WGS sequence"/>
</dbReference>
<organism evidence="1 2">
    <name type="scientific">Thelohanellus kitauei</name>
    <name type="common">Myxosporean</name>
    <dbReference type="NCBI Taxonomy" id="669202"/>
    <lineage>
        <taxon>Eukaryota</taxon>
        <taxon>Metazoa</taxon>
        <taxon>Cnidaria</taxon>
        <taxon>Myxozoa</taxon>
        <taxon>Myxosporea</taxon>
        <taxon>Bivalvulida</taxon>
        <taxon>Platysporina</taxon>
        <taxon>Myxobolidae</taxon>
        <taxon>Thelohanellus</taxon>
    </lineage>
</organism>
<dbReference type="EMBL" id="JWZT01004017">
    <property type="protein sequence ID" value="KII65097.1"/>
    <property type="molecule type" value="Genomic_DNA"/>
</dbReference>